<feature type="compositionally biased region" description="Basic and acidic residues" evidence="2">
    <location>
        <begin position="209"/>
        <end position="228"/>
    </location>
</feature>
<gene>
    <name evidence="4" type="ORF">Tco_1068332</name>
</gene>
<dbReference type="Pfam" id="PF14223">
    <property type="entry name" value="Retrotran_gag_2"/>
    <property type="match status" value="1"/>
</dbReference>
<evidence type="ECO:0000256" key="2">
    <source>
        <dbReference type="SAM" id="MobiDB-lite"/>
    </source>
</evidence>
<protein>
    <submittedName>
        <fullName evidence="4">Uncharacterized mitochondrial protein-like protein</fullName>
    </submittedName>
</protein>
<keyword evidence="1" id="KW-0064">Aspartyl protease</keyword>
<name>A0ABQ5HFF2_9ASTR</name>
<dbReference type="InterPro" id="IPR036875">
    <property type="entry name" value="Znf_CCHC_sf"/>
</dbReference>
<dbReference type="PANTHER" id="PTHR11439">
    <property type="entry name" value="GAG-POL-RELATED RETROTRANSPOSON"/>
    <property type="match status" value="1"/>
</dbReference>
<dbReference type="SUPFAM" id="SSF56672">
    <property type="entry name" value="DNA/RNA polymerases"/>
    <property type="match status" value="1"/>
</dbReference>
<sequence length="807" mass="91551">MVVGESSQPPVKDTTLTFQCPILTSTNYTIWRMRMEVLLGIYGEAIKTRNLGADRVKEAKLQTLITKFENLKMLDNGTIDEYASKLSGIASKSATLGEVMSEHKLVKKFLISLPIHFVHIVASLEQVLNHKTTGFEDVVGRLKAYEERVKEEDKANDPQENLLYARTEYSNGNNDSSGGRGCDSYSRGRGRGRGQRHGRGNSQNQGQRDSSKNHEENEQKGRQHEKRDLSHIQCYRCDQYEHFVSKCPERNRNHEVNLNEAQEKGVYHEEGTFFMMNHIQETIFINEEKYTPPKSESNTGEDDVWYFDNGASNHMTGNYFYFSELNENITGRVRFGDGSCVIIKGKGSILFQGKNGEQKLLKDVYYTPALQSNVISLGQATISGYDISIRAGKGWKIHHLEVKTDFINGDRKKLDSTLKEMGFLQCVHEKAIYRKVPNGEFIIVAVNVDDLFLTYYLGIEVSQGKDCVEIKQERYVRKILKEAGMEDCNATSYPMEKDLKLSKAEDEPEVEATQYRKVVGCLRYLLHTRPYLTYSVGVVSRYMQSLRESHARAIKQILRYLKGTTSFGIKYNRSNDMKLVGYSDSSHNVDIDDGRSTTGHVFYLGTSPITWCSQKQTTVALSSCEAEFMAATAAACQAIWLRELLAEVTGLERQKVIIRVDNKSAIALSKNPVFHGRSKHIHTRYHFIRECVENEQVQGDEIVTWCARVTLFDSEIQGVIVGELSQFGYGYNACSRDIRDILVGVLVQLGTSRAKGPVRVYIRTGTSSEGNITFPDGHIRRSHGKDKTPSSRRMEHLFRLMDNNKLS</sequence>
<dbReference type="EMBL" id="BQNB010019563">
    <property type="protein sequence ID" value="GJT86615.1"/>
    <property type="molecule type" value="Genomic_DNA"/>
</dbReference>
<comment type="caution">
    <text evidence="4">The sequence shown here is derived from an EMBL/GenBank/DDBJ whole genome shotgun (WGS) entry which is preliminary data.</text>
</comment>
<evidence type="ECO:0000313" key="5">
    <source>
        <dbReference type="Proteomes" id="UP001151760"/>
    </source>
</evidence>
<evidence type="ECO:0000259" key="3">
    <source>
        <dbReference type="Pfam" id="PF22936"/>
    </source>
</evidence>
<keyword evidence="1" id="KW-0645">Protease</keyword>
<feature type="compositionally biased region" description="Low complexity" evidence="2">
    <location>
        <begin position="170"/>
        <end position="187"/>
    </location>
</feature>
<dbReference type="Pfam" id="PF22936">
    <property type="entry name" value="Pol_BBD"/>
    <property type="match status" value="1"/>
</dbReference>
<dbReference type="CDD" id="cd09272">
    <property type="entry name" value="RNase_HI_RT_Ty1"/>
    <property type="match status" value="1"/>
</dbReference>
<feature type="compositionally biased region" description="Basic residues" evidence="2">
    <location>
        <begin position="188"/>
        <end position="199"/>
    </location>
</feature>
<dbReference type="Proteomes" id="UP001151760">
    <property type="component" value="Unassembled WGS sequence"/>
</dbReference>
<organism evidence="4 5">
    <name type="scientific">Tanacetum coccineum</name>
    <dbReference type="NCBI Taxonomy" id="301880"/>
    <lineage>
        <taxon>Eukaryota</taxon>
        <taxon>Viridiplantae</taxon>
        <taxon>Streptophyta</taxon>
        <taxon>Embryophyta</taxon>
        <taxon>Tracheophyta</taxon>
        <taxon>Spermatophyta</taxon>
        <taxon>Magnoliopsida</taxon>
        <taxon>eudicotyledons</taxon>
        <taxon>Gunneridae</taxon>
        <taxon>Pentapetalae</taxon>
        <taxon>asterids</taxon>
        <taxon>campanulids</taxon>
        <taxon>Asterales</taxon>
        <taxon>Asteraceae</taxon>
        <taxon>Asteroideae</taxon>
        <taxon>Anthemideae</taxon>
        <taxon>Anthemidinae</taxon>
        <taxon>Tanacetum</taxon>
    </lineage>
</organism>
<feature type="region of interest" description="Disordered" evidence="2">
    <location>
        <begin position="168"/>
        <end position="228"/>
    </location>
</feature>
<dbReference type="PANTHER" id="PTHR11439:SF480">
    <property type="entry name" value="REVERSE TRANSCRIPTASE TY1_COPIA-TYPE DOMAIN-CONTAINING PROTEIN"/>
    <property type="match status" value="1"/>
</dbReference>
<accession>A0ABQ5HFF2</accession>
<dbReference type="SUPFAM" id="SSF57756">
    <property type="entry name" value="Retrovirus zinc finger-like domains"/>
    <property type="match status" value="1"/>
</dbReference>
<dbReference type="InterPro" id="IPR043502">
    <property type="entry name" value="DNA/RNA_pol_sf"/>
</dbReference>
<keyword evidence="5" id="KW-1185">Reference proteome</keyword>
<reference evidence="4" key="1">
    <citation type="journal article" date="2022" name="Int. J. Mol. Sci.">
        <title>Draft Genome of Tanacetum Coccineum: Genomic Comparison of Closely Related Tanacetum-Family Plants.</title>
        <authorList>
            <person name="Yamashiro T."/>
            <person name="Shiraishi A."/>
            <person name="Nakayama K."/>
            <person name="Satake H."/>
        </authorList>
    </citation>
    <scope>NUCLEOTIDE SEQUENCE</scope>
</reference>
<dbReference type="InterPro" id="IPR054722">
    <property type="entry name" value="PolX-like_BBD"/>
</dbReference>
<keyword evidence="1" id="KW-0378">Hydrolase</keyword>
<evidence type="ECO:0000256" key="1">
    <source>
        <dbReference type="ARBA" id="ARBA00022750"/>
    </source>
</evidence>
<proteinExistence type="predicted"/>
<reference evidence="4" key="2">
    <citation type="submission" date="2022-01" db="EMBL/GenBank/DDBJ databases">
        <authorList>
            <person name="Yamashiro T."/>
            <person name="Shiraishi A."/>
            <person name="Satake H."/>
            <person name="Nakayama K."/>
        </authorList>
    </citation>
    <scope>NUCLEOTIDE SEQUENCE</scope>
</reference>
<feature type="domain" description="Retrovirus-related Pol polyprotein from transposon TNT 1-94-like beta-barrel" evidence="3">
    <location>
        <begin position="305"/>
        <end position="385"/>
    </location>
</feature>
<evidence type="ECO:0000313" key="4">
    <source>
        <dbReference type="EMBL" id="GJT86615.1"/>
    </source>
</evidence>